<accession>A0A1G1WFF3</accession>
<dbReference type="Proteomes" id="UP000177588">
    <property type="component" value="Unassembled WGS sequence"/>
</dbReference>
<dbReference type="STRING" id="1802597.A2Z24_02565"/>
<proteinExistence type="predicted"/>
<name>A0A1G1WFF3_9BACT</name>
<evidence type="ECO:0008006" key="3">
    <source>
        <dbReference type="Google" id="ProtNLM"/>
    </source>
</evidence>
<sequence length="137" mass="15558">MKIGVIGSMQFTEKMIEIRDQLIALDHDAFVTTFATPLIGKTDTEKEKIKLYQKNKKDAIREFWRLMQGADAVLVANFDKDGIKNYIVGNTLMEIGFAHVLNQKIFLLNPIPNISFYKTEIEAVRPVVINGNLTKIS</sequence>
<evidence type="ECO:0000313" key="1">
    <source>
        <dbReference type="EMBL" id="OGY25977.1"/>
    </source>
</evidence>
<gene>
    <name evidence="1" type="ORF">A2Z24_02565</name>
</gene>
<reference evidence="1 2" key="1">
    <citation type="journal article" date="2016" name="Nat. Commun.">
        <title>Thousands of microbial genomes shed light on interconnected biogeochemical processes in an aquifer system.</title>
        <authorList>
            <person name="Anantharaman K."/>
            <person name="Brown C.T."/>
            <person name="Hug L.A."/>
            <person name="Sharon I."/>
            <person name="Castelle C.J."/>
            <person name="Probst A.J."/>
            <person name="Thomas B.C."/>
            <person name="Singh A."/>
            <person name="Wilkins M.J."/>
            <person name="Karaoz U."/>
            <person name="Brodie E.L."/>
            <person name="Williams K.H."/>
            <person name="Hubbard S.S."/>
            <person name="Banfield J.F."/>
        </authorList>
    </citation>
    <scope>NUCLEOTIDE SEQUENCE [LARGE SCALE GENOMIC DNA]</scope>
</reference>
<dbReference type="AlphaFoldDB" id="A0A1G1WFF3"/>
<comment type="caution">
    <text evidence="1">The sequence shown here is derived from an EMBL/GenBank/DDBJ whole genome shotgun (WGS) entry which is preliminary data.</text>
</comment>
<protein>
    <recommendedName>
        <fullName evidence="3">Maf-like protein</fullName>
    </recommendedName>
</protein>
<dbReference type="EMBL" id="MHCT01000017">
    <property type="protein sequence ID" value="OGY25977.1"/>
    <property type="molecule type" value="Genomic_DNA"/>
</dbReference>
<organism evidence="1 2">
    <name type="scientific">Candidatus Woykebacteria bacterium RBG_16_44_10</name>
    <dbReference type="NCBI Taxonomy" id="1802597"/>
    <lineage>
        <taxon>Bacteria</taxon>
        <taxon>Candidatus Woykeibacteriota</taxon>
    </lineage>
</organism>
<evidence type="ECO:0000313" key="2">
    <source>
        <dbReference type="Proteomes" id="UP000177588"/>
    </source>
</evidence>